<organism evidence="4 5">
    <name type="scientific">Sphingomonas humi</name>
    <dbReference type="NCBI Taxonomy" id="335630"/>
    <lineage>
        <taxon>Bacteria</taxon>
        <taxon>Pseudomonadati</taxon>
        <taxon>Pseudomonadota</taxon>
        <taxon>Alphaproteobacteria</taxon>
        <taxon>Sphingomonadales</taxon>
        <taxon>Sphingomonadaceae</taxon>
        <taxon>Sphingomonas</taxon>
    </lineage>
</organism>
<comment type="caution">
    <text evidence="4">The sequence shown here is derived from an EMBL/GenBank/DDBJ whole genome shotgun (WGS) entry which is preliminary data.</text>
</comment>
<dbReference type="InterPro" id="IPR000182">
    <property type="entry name" value="GNAT_dom"/>
</dbReference>
<keyword evidence="5" id="KW-1185">Reference proteome</keyword>
<gene>
    <name evidence="4" type="ORF">GCM10022211_23160</name>
</gene>
<reference evidence="5" key="1">
    <citation type="journal article" date="2019" name="Int. J. Syst. Evol. Microbiol.">
        <title>The Global Catalogue of Microorganisms (GCM) 10K type strain sequencing project: providing services to taxonomists for standard genome sequencing and annotation.</title>
        <authorList>
            <consortium name="The Broad Institute Genomics Platform"/>
            <consortium name="The Broad Institute Genome Sequencing Center for Infectious Disease"/>
            <person name="Wu L."/>
            <person name="Ma J."/>
        </authorList>
    </citation>
    <scope>NUCLEOTIDE SEQUENCE [LARGE SCALE GENOMIC DNA]</scope>
    <source>
        <strain evidence="5">JCM 16603</strain>
    </source>
</reference>
<dbReference type="Gene3D" id="3.40.630.30">
    <property type="match status" value="1"/>
</dbReference>
<sequence length="203" mass="22405">MNDFVRPFPEWSDQYLALEAAASAAYNHFAYDDLGLARQATRLLFDRAVAEYAAPHGWLWLQDEVPAGMIACLSARDLKVARLKSALTLERSGLLAADADLRDRMQRAATVMLQPRPGDYYLSRIAVTPAARGTGVGDRLLVHLETEACAAAANRIVLEVAADNAPALRFYERHGFRRADTKAVTDPRSGRSLAYHHLARDLA</sequence>
<evidence type="ECO:0000313" key="5">
    <source>
        <dbReference type="Proteomes" id="UP001501310"/>
    </source>
</evidence>
<feature type="domain" description="N-acetyltransferase" evidence="3">
    <location>
        <begin position="108"/>
        <end position="200"/>
    </location>
</feature>
<protein>
    <recommendedName>
        <fullName evidence="3">N-acetyltransferase domain-containing protein</fullName>
    </recommendedName>
</protein>
<accession>A0ABP7S9M8</accession>
<evidence type="ECO:0000259" key="3">
    <source>
        <dbReference type="PROSITE" id="PS51186"/>
    </source>
</evidence>
<dbReference type="InterPro" id="IPR016181">
    <property type="entry name" value="Acyl_CoA_acyltransferase"/>
</dbReference>
<name>A0ABP7S9M8_9SPHN</name>
<dbReference type="InterPro" id="IPR050832">
    <property type="entry name" value="Bact_Acetyltransf"/>
</dbReference>
<dbReference type="PANTHER" id="PTHR43877">
    <property type="entry name" value="AMINOALKYLPHOSPHONATE N-ACETYLTRANSFERASE-RELATED-RELATED"/>
    <property type="match status" value="1"/>
</dbReference>
<keyword evidence="2" id="KW-0012">Acyltransferase</keyword>
<dbReference type="SUPFAM" id="SSF55729">
    <property type="entry name" value="Acyl-CoA N-acyltransferases (Nat)"/>
    <property type="match status" value="1"/>
</dbReference>
<dbReference type="PROSITE" id="PS51186">
    <property type="entry name" value="GNAT"/>
    <property type="match status" value="1"/>
</dbReference>
<dbReference type="Proteomes" id="UP001501310">
    <property type="component" value="Unassembled WGS sequence"/>
</dbReference>
<dbReference type="RefSeq" id="WP_344710480.1">
    <property type="nucleotide sequence ID" value="NZ_BAAAZD010000002.1"/>
</dbReference>
<dbReference type="Pfam" id="PF00583">
    <property type="entry name" value="Acetyltransf_1"/>
    <property type="match status" value="1"/>
</dbReference>
<evidence type="ECO:0000256" key="2">
    <source>
        <dbReference type="ARBA" id="ARBA00023315"/>
    </source>
</evidence>
<proteinExistence type="predicted"/>
<dbReference type="PANTHER" id="PTHR43877:SF2">
    <property type="entry name" value="AMINOALKYLPHOSPHONATE N-ACETYLTRANSFERASE-RELATED"/>
    <property type="match status" value="1"/>
</dbReference>
<evidence type="ECO:0000256" key="1">
    <source>
        <dbReference type="ARBA" id="ARBA00022679"/>
    </source>
</evidence>
<dbReference type="CDD" id="cd04301">
    <property type="entry name" value="NAT_SF"/>
    <property type="match status" value="1"/>
</dbReference>
<evidence type="ECO:0000313" key="4">
    <source>
        <dbReference type="EMBL" id="GAA4008827.1"/>
    </source>
</evidence>
<dbReference type="EMBL" id="BAAAZD010000002">
    <property type="protein sequence ID" value="GAA4008827.1"/>
    <property type="molecule type" value="Genomic_DNA"/>
</dbReference>
<keyword evidence="1" id="KW-0808">Transferase</keyword>